<proteinExistence type="predicted"/>
<protein>
    <submittedName>
        <fullName evidence="5">Diguanylate cyclase</fullName>
    </submittedName>
</protein>
<evidence type="ECO:0000259" key="2">
    <source>
        <dbReference type="PROSITE" id="PS50112"/>
    </source>
</evidence>
<comment type="caution">
    <text evidence="5">The sequence shown here is derived from an EMBL/GenBank/DDBJ whole genome shotgun (WGS) entry which is preliminary data.</text>
</comment>
<organism evidence="5 6">
    <name type="scientific">Aphanothece hegewaldii CCALA 016</name>
    <dbReference type="NCBI Taxonomy" id="2107694"/>
    <lineage>
        <taxon>Bacteria</taxon>
        <taxon>Bacillati</taxon>
        <taxon>Cyanobacteriota</taxon>
        <taxon>Cyanophyceae</taxon>
        <taxon>Oscillatoriophycideae</taxon>
        <taxon>Chroococcales</taxon>
        <taxon>Aphanothecaceae</taxon>
        <taxon>Aphanothece</taxon>
    </lineage>
</organism>
<dbReference type="InterPro" id="IPR000160">
    <property type="entry name" value="GGDEF_dom"/>
</dbReference>
<dbReference type="NCBIfam" id="TIGR00229">
    <property type="entry name" value="sensory_box"/>
    <property type="match status" value="1"/>
</dbReference>
<dbReference type="SUPFAM" id="SSF55785">
    <property type="entry name" value="PYP-like sensor domain (PAS domain)"/>
    <property type="match status" value="1"/>
</dbReference>
<dbReference type="InterPro" id="IPR043128">
    <property type="entry name" value="Rev_trsase/Diguanyl_cyclase"/>
</dbReference>
<dbReference type="InterPro" id="IPR052155">
    <property type="entry name" value="Biofilm_reg_signaling"/>
</dbReference>
<dbReference type="AlphaFoldDB" id="A0A2T1M0Y3"/>
<dbReference type="OrthoDB" id="415644at2"/>
<dbReference type="Pfam" id="PF13426">
    <property type="entry name" value="PAS_9"/>
    <property type="match status" value="1"/>
</dbReference>
<dbReference type="PROSITE" id="PS50883">
    <property type="entry name" value="EAL"/>
    <property type="match status" value="1"/>
</dbReference>
<dbReference type="Pfam" id="PF00990">
    <property type="entry name" value="GGDEF"/>
    <property type="match status" value="1"/>
</dbReference>
<dbReference type="InterPro" id="IPR035965">
    <property type="entry name" value="PAS-like_dom_sf"/>
</dbReference>
<dbReference type="InterPro" id="IPR008984">
    <property type="entry name" value="SMAD_FHA_dom_sf"/>
</dbReference>
<dbReference type="Gene3D" id="2.60.200.20">
    <property type="match status" value="1"/>
</dbReference>
<reference evidence="5 6" key="1">
    <citation type="submission" date="2018-03" db="EMBL/GenBank/DDBJ databases">
        <title>The ancient ancestry and fast evolution of plastids.</title>
        <authorList>
            <person name="Moore K.R."/>
            <person name="Magnabosco C."/>
            <person name="Momper L."/>
            <person name="Gold D.A."/>
            <person name="Bosak T."/>
            <person name="Fournier G.P."/>
        </authorList>
    </citation>
    <scope>NUCLEOTIDE SEQUENCE [LARGE SCALE GENOMIC DNA]</scope>
    <source>
        <strain evidence="5 6">CCALA 016</strain>
    </source>
</reference>
<feature type="domain" description="EAL" evidence="3">
    <location>
        <begin position="573"/>
        <end position="827"/>
    </location>
</feature>
<dbReference type="SUPFAM" id="SSF141868">
    <property type="entry name" value="EAL domain-like"/>
    <property type="match status" value="1"/>
</dbReference>
<dbReference type="Gene3D" id="3.30.450.20">
    <property type="entry name" value="PAS domain"/>
    <property type="match status" value="1"/>
</dbReference>
<dbReference type="SMART" id="SM00240">
    <property type="entry name" value="FHA"/>
    <property type="match status" value="1"/>
</dbReference>
<dbReference type="Gene3D" id="3.20.20.450">
    <property type="entry name" value="EAL domain"/>
    <property type="match status" value="1"/>
</dbReference>
<dbReference type="CDD" id="cd01949">
    <property type="entry name" value="GGDEF"/>
    <property type="match status" value="1"/>
</dbReference>
<dbReference type="CDD" id="cd01948">
    <property type="entry name" value="EAL"/>
    <property type="match status" value="1"/>
</dbReference>
<dbReference type="SUPFAM" id="SSF49879">
    <property type="entry name" value="SMAD/FHA domain"/>
    <property type="match status" value="1"/>
</dbReference>
<feature type="domain" description="FHA" evidence="1">
    <location>
        <begin position="29"/>
        <end position="89"/>
    </location>
</feature>
<dbReference type="InterPro" id="IPR000253">
    <property type="entry name" value="FHA_dom"/>
</dbReference>
<reference evidence="5 6" key="2">
    <citation type="submission" date="2018-03" db="EMBL/GenBank/DDBJ databases">
        <authorList>
            <person name="Keele B.F."/>
        </authorList>
    </citation>
    <scope>NUCLEOTIDE SEQUENCE [LARGE SCALE GENOMIC DNA]</scope>
    <source>
        <strain evidence="5 6">CCALA 016</strain>
    </source>
</reference>
<dbReference type="SMART" id="SM00052">
    <property type="entry name" value="EAL"/>
    <property type="match status" value="1"/>
</dbReference>
<name>A0A2T1M0Y3_9CHRO</name>
<dbReference type="PANTHER" id="PTHR44757:SF2">
    <property type="entry name" value="BIOFILM ARCHITECTURE MAINTENANCE PROTEIN MBAA"/>
    <property type="match status" value="1"/>
</dbReference>
<evidence type="ECO:0000259" key="3">
    <source>
        <dbReference type="PROSITE" id="PS50883"/>
    </source>
</evidence>
<evidence type="ECO:0000259" key="4">
    <source>
        <dbReference type="PROSITE" id="PS50887"/>
    </source>
</evidence>
<dbReference type="EMBL" id="PXOH01000004">
    <property type="protein sequence ID" value="PSF38363.1"/>
    <property type="molecule type" value="Genomic_DNA"/>
</dbReference>
<dbReference type="Pfam" id="PF00498">
    <property type="entry name" value="FHA"/>
    <property type="match status" value="1"/>
</dbReference>
<keyword evidence="6" id="KW-1185">Reference proteome</keyword>
<feature type="domain" description="GGDEF" evidence="4">
    <location>
        <begin position="431"/>
        <end position="564"/>
    </location>
</feature>
<dbReference type="SMART" id="SM00091">
    <property type="entry name" value="PAS"/>
    <property type="match status" value="1"/>
</dbReference>
<dbReference type="InterPro" id="IPR001633">
    <property type="entry name" value="EAL_dom"/>
</dbReference>
<dbReference type="CDD" id="cd00130">
    <property type="entry name" value="PAS"/>
    <property type="match status" value="1"/>
</dbReference>
<accession>A0A2T1M0Y3</accession>
<evidence type="ECO:0000313" key="5">
    <source>
        <dbReference type="EMBL" id="PSF38363.1"/>
    </source>
</evidence>
<dbReference type="Gene3D" id="3.30.70.270">
    <property type="match status" value="1"/>
</dbReference>
<dbReference type="Pfam" id="PF00563">
    <property type="entry name" value="EAL"/>
    <property type="match status" value="1"/>
</dbReference>
<feature type="domain" description="PAS" evidence="2">
    <location>
        <begin position="276"/>
        <end position="319"/>
    </location>
</feature>
<dbReference type="Proteomes" id="UP000239001">
    <property type="component" value="Unassembled WGS sequence"/>
</dbReference>
<dbReference type="InterPro" id="IPR000014">
    <property type="entry name" value="PAS"/>
</dbReference>
<dbReference type="InterPro" id="IPR029787">
    <property type="entry name" value="Nucleotide_cyclase"/>
</dbReference>
<dbReference type="PROSITE" id="PS50112">
    <property type="entry name" value="PAS"/>
    <property type="match status" value="1"/>
</dbReference>
<sequence>MSNAQDIRHVLVVEDQKSKRIVSLKESTYSIGRDPTSSIILYDRQVSRHHATLLRVTDYQNHQEYYRIIDGSLQGKKSTNGLTVNGKYCFSQELKTGDAIRFGSKVKASYHLITDLAELDNLKASFKDEEIPEITQIQIPANLPYNATLDFEGNSLVFKGVDDEATQTAILSPIPTVEGSPFPMFELNFAGELISLNAAAKYKFPDLKNDSANHPILDGLVQESTTKEGTSYVREIQVGDDTFEQHIHYLPDSKVVRSYLFEITKYKRLEIQLNQDTSYYRFLVEQTSEGILLIQSDSKIILDANPSYCRLTGYELDELKQLNLYQIVAIEREIIDDELAQVEASKSYHVEESLHRCRDGSLISVEARISRGIFKKKDVFCLAIRDISERKRSEERMQYQAFHDALTNLPNRVLFNKQLAIALAEAQRNQTLLAVMFLDLDSFKHINNTLGHKIGDEILQSFSRRLTACVRTGDTVARWESDEFTVLLPRIKNTEDTVKLSHRIFDALKQPFVIEKYKLQLKTSIGIAIYPQDGDDQETLLKNADAALSRTKKQGRNHFQFYTPMMSEEASVLLKIETLLHQALDRQEFSLVYQPQINMKTGEITGMEALLRWNHPELGAIAPSKFLPLAEKTDLMLHIGKWVLTTACRQNLAWQKDGLPPISIGVNLSGREFQQPNLAETVARVLDQIGLDPQWLELEFTEKTLRQHLNSAPQIFQDLQNLGVRLCLDDFCTGPSAIGYLKQFSLRTVKINQTFIRDLRGNTQDLAIISAITALGRGFNTRIIAEAVETQQQIELLQSQNCYEAQGYWFSRPLNTDNATQFLINGYAVVI</sequence>
<dbReference type="NCBIfam" id="TIGR00254">
    <property type="entry name" value="GGDEF"/>
    <property type="match status" value="1"/>
</dbReference>
<gene>
    <name evidence="5" type="ORF">C7H19_05055</name>
</gene>
<dbReference type="PROSITE" id="PS50006">
    <property type="entry name" value="FHA_DOMAIN"/>
    <property type="match status" value="1"/>
</dbReference>
<evidence type="ECO:0000313" key="6">
    <source>
        <dbReference type="Proteomes" id="UP000239001"/>
    </source>
</evidence>
<dbReference type="PANTHER" id="PTHR44757">
    <property type="entry name" value="DIGUANYLATE CYCLASE DGCP"/>
    <property type="match status" value="1"/>
</dbReference>
<dbReference type="InterPro" id="IPR035919">
    <property type="entry name" value="EAL_sf"/>
</dbReference>
<dbReference type="SUPFAM" id="SSF55073">
    <property type="entry name" value="Nucleotide cyclase"/>
    <property type="match status" value="1"/>
</dbReference>
<evidence type="ECO:0000259" key="1">
    <source>
        <dbReference type="PROSITE" id="PS50006"/>
    </source>
</evidence>
<dbReference type="RefSeq" id="WP_106455805.1">
    <property type="nucleotide sequence ID" value="NZ_PXOH01000004.1"/>
</dbReference>
<dbReference type="PROSITE" id="PS50887">
    <property type="entry name" value="GGDEF"/>
    <property type="match status" value="1"/>
</dbReference>
<dbReference type="SMART" id="SM00267">
    <property type="entry name" value="GGDEF"/>
    <property type="match status" value="1"/>
</dbReference>